<feature type="compositionally biased region" description="Basic residues" evidence="1">
    <location>
        <begin position="1449"/>
        <end position="1458"/>
    </location>
</feature>
<feature type="region of interest" description="Disordered" evidence="1">
    <location>
        <begin position="737"/>
        <end position="757"/>
    </location>
</feature>
<feature type="region of interest" description="Disordered" evidence="1">
    <location>
        <begin position="1019"/>
        <end position="1050"/>
    </location>
</feature>
<feature type="compositionally biased region" description="Low complexity" evidence="1">
    <location>
        <begin position="155"/>
        <end position="173"/>
    </location>
</feature>
<evidence type="ECO:0000313" key="3">
    <source>
        <dbReference type="Proteomes" id="UP001620645"/>
    </source>
</evidence>
<feature type="region of interest" description="Disordered" evidence="1">
    <location>
        <begin position="490"/>
        <end position="515"/>
    </location>
</feature>
<feature type="compositionally biased region" description="Basic residues" evidence="1">
    <location>
        <begin position="616"/>
        <end position="628"/>
    </location>
</feature>
<dbReference type="EMBL" id="JBICCN010000118">
    <property type="protein sequence ID" value="KAL3092375.1"/>
    <property type="molecule type" value="Genomic_DNA"/>
</dbReference>
<feature type="compositionally biased region" description="Low complexity" evidence="1">
    <location>
        <begin position="194"/>
        <end position="216"/>
    </location>
</feature>
<feature type="compositionally biased region" description="Low complexity" evidence="1">
    <location>
        <begin position="361"/>
        <end position="381"/>
    </location>
</feature>
<feature type="compositionally biased region" description="Basic and acidic residues" evidence="1">
    <location>
        <begin position="1240"/>
        <end position="1253"/>
    </location>
</feature>
<comment type="caution">
    <text evidence="2">The sequence shown here is derived from an EMBL/GenBank/DDBJ whole genome shotgun (WGS) entry which is preliminary data.</text>
</comment>
<evidence type="ECO:0000313" key="2">
    <source>
        <dbReference type="EMBL" id="KAL3092375.1"/>
    </source>
</evidence>
<feature type="region of interest" description="Disordered" evidence="1">
    <location>
        <begin position="1"/>
        <end position="56"/>
    </location>
</feature>
<evidence type="ECO:0000256" key="1">
    <source>
        <dbReference type="SAM" id="MobiDB-lite"/>
    </source>
</evidence>
<feature type="compositionally biased region" description="Polar residues" evidence="1">
    <location>
        <begin position="1412"/>
        <end position="1427"/>
    </location>
</feature>
<feature type="region of interest" description="Disordered" evidence="1">
    <location>
        <begin position="813"/>
        <end position="832"/>
    </location>
</feature>
<dbReference type="Proteomes" id="UP001620645">
    <property type="component" value="Unassembled WGS sequence"/>
</dbReference>
<keyword evidence="3" id="KW-1185">Reference proteome</keyword>
<feature type="compositionally biased region" description="Polar residues" evidence="1">
    <location>
        <begin position="404"/>
        <end position="413"/>
    </location>
</feature>
<feature type="region of interest" description="Disordered" evidence="1">
    <location>
        <begin position="1086"/>
        <end position="1127"/>
    </location>
</feature>
<feature type="compositionally biased region" description="Polar residues" evidence="1">
    <location>
        <begin position="1"/>
        <end position="10"/>
    </location>
</feature>
<feature type="region of interest" description="Disordered" evidence="1">
    <location>
        <begin position="596"/>
        <end position="638"/>
    </location>
</feature>
<proteinExistence type="predicted"/>
<feature type="region of interest" description="Disordered" evidence="1">
    <location>
        <begin position="309"/>
        <end position="345"/>
    </location>
</feature>
<name>A0ABD2JP24_HETSC</name>
<organism evidence="2 3">
    <name type="scientific">Heterodera schachtii</name>
    <name type="common">Sugarbeet cyst nematode worm</name>
    <name type="synonym">Tylenchus schachtii</name>
    <dbReference type="NCBI Taxonomy" id="97005"/>
    <lineage>
        <taxon>Eukaryota</taxon>
        <taxon>Metazoa</taxon>
        <taxon>Ecdysozoa</taxon>
        <taxon>Nematoda</taxon>
        <taxon>Chromadorea</taxon>
        <taxon>Rhabditida</taxon>
        <taxon>Tylenchina</taxon>
        <taxon>Tylenchomorpha</taxon>
        <taxon>Tylenchoidea</taxon>
        <taxon>Heteroderidae</taxon>
        <taxon>Heteroderinae</taxon>
        <taxon>Heterodera</taxon>
    </lineage>
</organism>
<feature type="region of interest" description="Disordered" evidence="1">
    <location>
        <begin position="1382"/>
        <end position="1499"/>
    </location>
</feature>
<feature type="region of interest" description="Disordered" evidence="1">
    <location>
        <begin position="361"/>
        <end position="430"/>
    </location>
</feature>
<feature type="region of interest" description="Disordered" evidence="1">
    <location>
        <begin position="1240"/>
        <end position="1262"/>
    </location>
</feature>
<feature type="compositionally biased region" description="Basic and acidic residues" evidence="1">
    <location>
        <begin position="1382"/>
        <end position="1392"/>
    </location>
</feature>
<accession>A0ABD2JP24</accession>
<gene>
    <name evidence="2" type="ORF">niasHS_007584</name>
</gene>
<sequence length="1512" mass="167992">MISRDLTCNETMPPLDDGDTKTDLNRTRNGKAITGRSSSGTIVPKPSPEFGTTGSLNHMTTVRDVVTRHFRNSKLNASADLSFVDCSKLGGILSSIGGRFDVISHGSQNQQQRHVLITNQDCNGFAHSSADFHHRSMAPPAHSSAEEAWRHPHLSPSSTSSSTSTPPSSTAPSGNFVVTKHNHLDISTKSGHYPPSASNSLLSNLTPSSSSSSSLLHPINKSNNTTANYFVKTVPIDGGTTSAAFISPPLSTGATIEQQQQQQIVQPGSQNAFFQQQQSQWAIYPPVEPSVQQQRQHLKSGGVVPCRASAASVRIAPPRPPRQMGEARTKQQMQKQQNKDEHRIPAPTTVPSVAIVLQQQPPSAPISPQKQQQQQHTSPRPGILRGNASAVRRLTVDRDRPASVSGSFINNSEESPRKRRKQHFDNSQLLGDKVTVEMRPNDRLGQSASAGPLLAGCWRNSSGSVTAEGGVSTQQRPFIADPLARVGAANSGKKAVSGVPIEGKQQPKKRGRPKMNCQTQQLPLLSANATTKSVQQKQKNNHRTEERAGDIAKNQPKHRKLALGNHLTMTTLNESAKTSKSKQTITVQVEHITETEQKKRKYQKRTPNIDPLTGARKVRKKGSGRKSKKELAAKAANGGGVFGTDGRWVPTEAQPAKSDANSVPNHKLKMEEFDDSHQSTQMQASEMMSETAAERDVINTLCRFKRDKDIREMLAEQTTLISTSFATNSSSKCVVDQSDAVDEHNQKPSCSYGTSKTERNQPLPLLADLSKLGILRPLLRRCERGLNSTDNCHLGESYEEICNFLRSSNRQPMIDSSESAVRAPKNRSDNPQHLTVPKHLDERCVDRLSADIFCSIFDSYDEFKKTTNSMRLLPVACAYFDASQRLLSSLRTSLRGFSLYHALQMSAEPTIKEKNMDEILVEESDRWFFGDGLVGIEEAETERDDDAEGEREERLSRAFFAKLDKEYQNLVGRQCWDDDKQNEAKEDISQPKMAQQLLLQLDVAQTLDLVLHNVENDSSPISMHRFHSDHSQRSYALPSEPSDTTDSFKGHNETLSLCDYQIDKRNLPDDLSEILWTKRKVDRTLNGGRKRKRSETEVDEDKKEEEEEKEQKESERHAMTSQQSSPPLLKSIERYCAESATESAFLDAVVNSLGQRMANCQVQDSSFAAKASSSSDSILKCQSAADRTTAKRKRNNNNNSTAKAQHQFVFRPSSRMVGELFKFVQKLELCETSAMEKSGERIDAREVQQRENDNVVTTQSQPQQQKLLKADLEEMMSNCQRGSAMAMEQLRHKYTEILNGELSSSSRNAIGDGTDCTPQPFDRALRFQFSRDSTRRDKQSRFLEKRLKGLQEICATTLSLSRARAALAGQCAESVRETLEEMERQQQRRTKEQSLGARLKSATTALKRVPSLDSTMMNPSRPASHSPSLAKLGTVRVQHSARTTAMSKPKQHHQRQRRILSLEEEEQEDEQKTPTSGRGTPIEPQQGRQSPAKRAAHQRALTQMIISATASD</sequence>
<reference evidence="2 3" key="1">
    <citation type="submission" date="2024-10" db="EMBL/GenBank/DDBJ databases">
        <authorList>
            <person name="Kim D."/>
        </authorList>
    </citation>
    <scope>NUCLEOTIDE SEQUENCE [LARGE SCALE GENOMIC DNA]</scope>
    <source>
        <strain evidence="2">Taebaek</strain>
    </source>
</reference>
<feature type="compositionally biased region" description="Acidic residues" evidence="1">
    <location>
        <begin position="1097"/>
        <end position="1108"/>
    </location>
</feature>
<feature type="compositionally biased region" description="Basic and acidic residues" evidence="1">
    <location>
        <begin position="1109"/>
        <end position="1118"/>
    </location>
</feature>
<feature type="region of interest" description="Disordered" evidence="1">
    <location>
        <begin position="128"/>
        <end position="219"/>
    </location>
</feature>
<protein>
    <submittedName>
        <fullName evidence="2">Uncharacterized protein</fullName>
    </submittedName>
</protein>